<reference evidence="4" key="1">
    <citation type="submission" date="2016-04" db="UniProtKB">
        <authorList>
            <consortium name="WormBaseParasite"/>
        </authorList>
    </citation>
    <scope>IDENTIFICATION</scope>
</reference>
<feature type="region of interest" description="Disordered" evidence="1">
    <location>
        <begin position="106"/>
        <end position="131"/>
    </location>
</feature>
<evidence type="ECO:0000313" key="2">
    <source>
        <dbReference type="EMBL" id="VDK49492.1"/>
    </source>
</evidence>
<evidence type="ECO:0000256" key="1">
    <source>
        <dbReference type="SAM" id="MobiDB-lite"/>
    </source>
</evidence>
<evidence type="ECO:0000313" key="3">
    <source>
        <dbReference type="Proteomes" id="UP000267096"/>
    </source>
</evidence>
<proteinExistence type="predicted"/>
<organism evidence="4">
    <name type="scientific">Anisakis simplex</name>
    <name type="common">Herring worm</name>
    <dbReference type="NCBI Taxonomy" id="6269"/>
    <lineage>
        <taxon>Eukaryota</taxon>
        <taxon>Metazoa</taxon>
        <taxon>Ecdysozoa</taxon>
        <taxon>Nematoda</taxon>
        <taxon>Chromadorea</taxon>
        <taxon>Rhabditida</taxon>
        <taxon>Spirurina</taxon>
        <taxon>Ascaridomorpha</taxon>
        <taxon>Ascaridoidea</taxon>
        <taxon>Anisakidae</taxon>
        <taxon>Anisakis</taxon>
        <taxon>Anisakis simplex complex</taxon>
    </lineage>
</organism>
<keyword evidence="3" id="KW-1185">Reference proteome</keyword>
<name>A0A0M3JZJ3_ANISI</name>
<dbReference type="AlphaFoldDB" id="A0A0M3JZJ3"/>
<sequence>MTKRYGVQSWYSYRNTHTKSCRPPPSTHKETRSGASRFAFEATPSNSASNESRPALRREGAFYIRRLPQPYQRSKSAAVINDSNDAERAQLTDRADYLASRERIRQLAAGSSREEEDLSHYPSQRRRRMMPPLPPLAHSSNTALDLLSSKQSDYMKASLFRQYSEGNLLKRRSKTSPSKLDTKRANYSLKERRRRLMPFTPFDYNGETALDSLRKRDNLIQLCLFRQHSESSCCWSRASSEFSPKSERRRRLMPLTPNDSNGEMDSMDSHTKRSNHMKTTLLRQFSEGNLLNHRSDPPSPQSTTSTGASPSSGNNSPLVGRYQKNVSADYDTKRRNRIDEIVRRHDIHKSIL</sequence>
<reference evidence="2 3" key="2">
    <citation type="submission" date="2018-11" db="EMBL/GenBank/DDBJ databases">
        <authorList>
            <consortium name="Pathogen Informatics"/>
        </authorList>
    </citation>
    <scope>NUCLEOTIDE SEQUENCE [LARGE SCALE GENOMIC DNA]</scope>
</reference>
<evidence type="ECO:0000313" key="4">
    <source>
        <dbReference type="WBParaSite" id="ASIM_0001392701-mRNA-1"/>
    </source>
</evidence>
<dbReference type="WBParaSite" id="ASIM_0001392701-mRNA-1">
    <property type="protein sequence ID" value="ASIM_0001392701-mRNA-1"/>
    <property type="gene ID" value="ASIM_0001392701"/>
</dbReference>
<dbReference type="EMBL" id="UYRR01031369">
    <property type="protein sequence ID" value="VDK49492.1"/>
    <property type="molecule type" value="Genomic_DNA"/>
</dbReference>
<feature type="compositionally biased region" description="Polar residues" evidence="1">
    <location>
        <begin position="43"/>
        <end position="52"/>
    </location>
</feature>
<dbReference type="Proteomes" id="UP000267096">
    <property type="component" value="Unassembled WGS sequence"/>
</dbReference>
<protein>
    <submittedName>
        <fullName evidence="2 4">Uncharacterized protein</fullName>
    </submittedName>
</protein>
<gene>
    <name evidence="2" type="ORF">ASIM_LOCUS13355</name>
</gene>
<accession>A0A0M3JZJ3</accession>
<feature type="region of interest" description="Disordered" evidence="1">
    <location>
        <begin position="245"/>
        <end position="274"/>
    </location>
</feature>
<feature type="compositionally biased region" description="Low complexity" evidence="1">
    <location>
        <begin position="301"/>
        <end position="317"/>
    </location>
</feature>
<feature type="region of interest" description="Disordered" evidence="1">
    <location>
        <begin position="289"/>
        <end position="331"/>
    </location>
</feature>
<feature type="region of interest" description="Disordered" evidence="1">
    <location>
        <begin position="15"/>
        <end position="54"/>
    </location>
</feature>